<evidence type="ECO:0000313" key="2">
    <source>
        <dbReference type="Proteomes" id="UP001457282"/>
    </source>
</evidence>
<name>A0AAW1X1D3_RUBAR</name>
<comment type="caution">
    <text evidence="1">The sequence shown here is derived from an EMBL/GenBank/DDBJ whole genome shotgun (WGS) entry which is preliminary data.</text>
</comment>
<dbReference type="Proteomes" id="UP001457282">
    <property type="component" value="Unassembled WGS sequence"/>
</dbReference>
<dbReference type="EMBL" id="JBEDUW010000005">
    <property type="protein sequence ID" value="KAK9930755.1"/>
    <property type="molecule type" value="Genomic_DNA"/>
</dbReference>
<reference evidence="1 2" key="1">
    <citation type="journal article" date="2023" name="G3 (Bethesda)">
        <title>A chromosome-length genome assembly and annotation of blackberry (Rubus argutus, cv. 'Hillquist').</title>
        <authorList>
            <person name="Bruna T."/>
            <person name="Aryal R."/>
            <person name="Dudchenko O."/>
            <person name="Sargent D.J."/>
            <person name="Mead D."/>
            <person name="Buti M."/>
            <person name="Cavallini A."/>
            <person name="Hytonen T."/>
            <person name="Andres J."/>
            <person name="Pham M."/>
            <person name="Weisz D."/>
            <person name="Mascagni F."/>
            <person name="Usai G."/>
            <person name="Natali L."/>
            <person name="Bassil N."/>
            <person name="Fernandez G.E."/>
            <person name="Lomsadze A."/>
            <person name="Armour M."/>
            <person name="Olukolu B."/>
            <person name="Poorten T."/>
            <person name="Britton C."/>
            <person name="Davik J."/>
            <person name="Ashrafi H."/>
            <person name="Aiden E.L."/>
            <person name="Borodovsky M."/>
            <person name="Worthington M."/>
        </authorList>
    </citation>
    <scope>NUCLEOTIDE SEQUENCE [LARGE SCALE GENOMIC DNA]</scope>
    <source>
        <strain evidence="1">PI 553951</strain>
    </source>
</reference>
<protein>
    <submittedName>
        <fullName evidence="1">Uncharacterized protein</fullName>
    </submittedName>
</protein>
<keyword evidence="2" id="KW-1185">Reference proteome</keyword>
<sequence>MLVCHVFHAFLDAFSWNRGLESVLGLAGSRTSLSRVEIIVGRGIFDQHGDQIQMPLSDCWLLSLPTAMGLASLNSNIIPSTFVAFYARS</sequence>
<dbReference type="AlphaFoldDB" id="A0AAW1X1D3"/>
<evidence type="ECO:0000313" key="1">
    <source>
        <dbReference type="EMBL" id="KAK9930755.1"/>
    </source>
</evidence>
<organism evidence="1 2">
    <name type="scientific">Rubus argutus</name>
    <name type="common">Southern blackberry</name>
    <dbReference type="NCBI Taxonomy" id="59490"/>
    <lineage>
        <taxon>Eukaryota</taxon>
        <taxon>Viridiplantae</taxon>
        <taxon>Streptophyta</taxon>
        <taxon>Embryophyta</taxon>
        <taxon>Tracheophyta</taxon>
        <taxon>Spermatophyta</taxon>
        <taxon>Magnoliopsida</taxon>
        <taxon>eudicotyledons</taxon>
        <taxon>Gunneridae</taxon>
        <taxon>Pentapetalae</taxon>
        <taxon>rosids</taxon>
        <taxon>fabids</taxon>
        <taxon>Rosales</taxon>
        <taxon>Rosaceae</taxon>
        <taxon>Rosoideae</taxon>
        <taxon>Rosoideae incertae sedis</taxon>
        <taxon>Rubus</taxon>
    </lineage>
</organism>
<proteinExistence type="predicted"/>
<gene>
    <name evidence="1" type="ORF">M0R45_027782</name>
</gene>
<accession>A0AAW1X1D3</accession>